<dbReference type="RefSeq" id="WP_121242039.1">
    <property type="nucleotide sequence ID" value="NZ_BHVV01000008.1"/>
</dbReference>
<comment type="caution">
    <text evidence="9">The sequence shown here is derived from an EMBL/GenBank/DDBJ whole genome shotgun (WGS) entry which is preliminary data.</text>
</comment>
<dbReference type="SUPFAM" id="SSF55785">
    <property type="entry name" value="PYP-like sensor domain (PAS domain)"/>
    <property type="match status" value="1"/>
</dbReference>
<dbReference type="SUPFAM" id="SSF55073">
    <property type="entry name" value="Nucleotide cyclase"/>
    <property type="match status" value="1"/>
</dbReference>
<dbReference type="GO" id="GO:0030313">
    <property type="term" value="C:cell envelope"/>
    <property type="evidence" value="ECO:0007669"/>
    <property type="project" value="UniProtKB-SubCell"/>
</dbReference>
<dbReference type="SMART" id="SM00065">
    <property type="entry name" value="GAF"/>
    <property type="match status" value="2"/>
</dbReference>
<dbReference type="GO" id="GO:0004016">
    <property type="term" value="F:adenylate cyclase activity"/>
    <property type="evidence" value="ECO:0007669"/>
    <property type="project" value="UniProtKB-ARBA"/>
</dbReference>
<keyword evidence="10" id="KW-1185">Reference proteome</keyword>
<dbReference type="InterPro" id="IPR013656">
    <property type="entry name" value="PAS_4"/>
</dbReference>
<name>A0A497XF49_9PROT</name>
<evidence type="ECO:0000313" key="9">
    <source>
        <dbReference type="EMBL" id="RLJ65299.1"/>
    </source>
</evidence>
<dbReference type="FunFam" id="3.30.70.1230:FF:000016">
    <property type="entry name" value="Adenylate/guanylate cyclase domain-containing protein"/>
    <property type="match status" value="1"/>
</dbReference>
<dbReference type="Pfam" id="PF01590">
    <property type="entry name" value="GAF"/>
    <property type="match status" value="2"/>
</dbReference>
<reference evidence="9 10" key="1">
    <citation type="submission" date="2018-10" db="EMBL/GenBank/DDBJ databases">
        <title>Genomic Encyclopedia of Type Strains, Phase IV (KMG-IV): sequencing the most valuable type-strain genomes for metagenomic binning, comparative biology and taxonomic classification.</title>
        <authorList>
            <person name="Goeker M."/>
        </authorList>
    </citation>
    <scope>NUCLEOTIDE SEQUENCE [LARGE SCALE GENOMIC DNA]</scope>
    <source>
        <strain evidence="9 10">DSM 26916</strain>
    </source>
</reference>
<dbReference type="InterPro" id="IPR000014">
    <property type="entry name" value="PAS"/>
</dbReference>
<dbReference type="SMART" id="SM00044">
    <property type="entry name" value="CYCc"/>
    <property type="match status" value="1"/>
</dbReference>
<sequence length="771" mass="85539">MDQSATPPRKKTPADRPDGSGTEQRRRLRHLELLLEVTRRMAGYETLDEVLKALVEMTTSELNAERGSLFLNDPDTNELYSRVAQGNIQREIRILNTSGVAGYVYTAGEALIIHDAYADARFNRSIDEQTGFTTHNILCVPIKTVKGEIIGVAQTLNKKSGKFTKQDLHLLEAMTSQGTLALQSAQFIERMQAIRRQEMEFIDVVSEVTADIKLGSLLQKVMGEATRLLNAERSTLFLNDEKTNQLWSEVGQGLESVQIRLPNHVGIAGAVFTQAKAINIPYAYADLRFNPAFDRQTGFFTRSILCVPIINKHGKVIGVTQVLNKRGGPFTSEDESRLRAFTAQISIALENAKLFADVQAMKNYNESMLESMSNGVITLDEAEKIVTCNAAGQRILRVQPAQILNKPSAEFFAGANAWVLEKLKRVAETQAVELVVDGELVVGEDRLSTNLTVLPLLSMEKKRLGSMLMIEDISNEKRLKSTMSRYMDPGIADKMLASGAEALGGQSVKATILFSDVRSFTTITEQLGAQGTVALLNEYFTLMVDCIQREEGMLDKFIGDAIMAAFGIPVGHDDDADRSVRAAIAMMRELTRWNHGRVAEGKLPVDIGIGLNTDTVVSGNIGSKKRMDYTIIGDGVNLAARLESACKQYGTHILVSEFTYKALKGTYFSRELDLVVVKGKTQPVAIYEILDYHGEESYPNMIDALRHFKAGLVKYRQQKWNDAAAEFKEVLALNEKDKAARLYVERCDYLKQNPPTSPDGAWDGIWVLESK</sequence>
<dbReference type="SMART" id="SM00091">
    <property type="entry name" value="PAS"/>
    <property type="match status" value="1"/>
</dbReference>
<dbReference type="InterPro" id="IPR003018">
    <property type="entry name" value="GAF"/>
</dbReference>
<evidence type="ECO:0000256" key="4">
    <source>
        <dbReference type="ARBA" id="ARBA00022692"/>
    </source>
</evidence>
<dbReference type="InterPro" id="IPR029016">
    <property type="entry name" value="GAF-like_dom_sf"/>
</dbReference>
<dbReference type="InterPro" id="IPR029787">
    <property type="entry name" value="Nucleotide_cyclase"/>
</dbReference>
<evidence type="ECO:0000256" key="7">
    <source>
        <dbReference type="SAM" id="MobiDB-lite"/>
    </source>
</evidence>
<keyword evidence="3" id="KW-1003">Cell membrane</keyword>
<keyword evidence="4" id="KW-0812">Transmembrane</keyword>
<dbReference type="Gene3D" id="3.30.70.1230">
    <property type="entry name" value="Nucleotide cyclase"/>
    <property type="match status" value="1"/>
</dbReference>
<comment type="similarity">
    <text evidence="2">Belongs to the adenylyl cyclase class-3 family.</text>
</comment>
<evidence type="ECO:0000256" key="6">
    <source>
        <dbReference type="ARBA" id="ARBA00023136"/>
    </source>
</evidence>
<evidence type="ECO:0000256" key="2">
    <source>
        <dbReference type="ARBA" id="ARBA00005381"/>
    </source>
</evidence>
<dbReference type="PANTHER" id="PTHR43081:SF1">
    <property type="entry name" value="ADENYLATE CYCLASE, TERMINAL-DIFFERENTIATION SPECIFIC"/>
    <property type="match status" value="1"/>
</dbReference>
<accession>A0A497XF49</accession>
<proteinExistence type="inferred from homology"/>
<dbReference type="SUPFAM" id="SSF55781">
    <property type="entry name" value="GAF domain-like"/>
    <property type="match status" value="2"/>
</dbReference>
<comment type="subcellular location">
    <subcellularLocation>
        <location evidence="1">Cell envelope</location>
    </subcellularLocation>
</comment>
<evidence type="ECO:0000256" key="5">
    <source>
        <dbReference type="ARBA" id="ARBA00022989"/>
    </source>
</evidence>
<dbReference type="AlphaFoldDB" id="A0A497XF49"/>
<organism evidence="9 10">
    <name type="scientific">Sulfurisoma sediminicola</name>
    <dbReference type="NCBI Taxonomy" id="1381557"/>
    <lineage>
        <taxon>Bacteria</taxon>
        <taxon>Pseudomonadati</taxon>
        <taxon>Pseudomonadota</taxon>
        <taxon>Betaproteobacteria</taxon>
        <taxon>Nitrosomonadales</taxon>
        <taxon>Sterolibacteriaceae</taxon>
        <taxon>Sulfurisoma</taxon>
    </lineage>
</organism>
<dbReference type="InterPro" id="IPR050697">
    <property type="entry name" value="Adenylyl/Guanylyl_Cyclase_3/4"/>
</dbReference>
<feature type="domain" description="Guanylate cyclase" evidence="8">
    <location>
        <begin position="511"/>
        <end position="643"/>
    </location>
</feature>
<dbReference type="GO" id="GO:0006171">
    <property type="term" value="P:cAMP biosynthetic process"/>
    <property type="evidence" value="ECO:0007669"/>
    <property type="project" value="TreeGrafter"/>
</dbReference>
<dbReference type="InterPro" id="IPR035965">
    <property type="entry name" value="PAS-like_dom_sf"/>
</dbReference>
<dbReference type="Proteomes" id="UP000268908">
    <property type="component" value="Unassembled WGS sequence"/>
</dbReference>
<evidence type="ECO:0000259" key="8">
    <source>
        <dbReference type="PROSITE" id="PS50125"/>
    </source>
</evidence>
<dbReference type="EMBL" id="RCCI01000005">
    <property type="protein sequence ID" value="RLJ65299.1"/>
    <property type="molecule type" value="Genomic_DNA"/>
</dbReference>
<evidence type="ECO:0000313" key="10">
    <source>
        <dbReference type="Proteomes" id="UP000268908"/>
    </source>
</evidence>
<protein>
    <submittedName>
        <fullName evidence="9">Adenylate cyclase</fullName>
    </submittedName>
</protein>
<dbReference type="PROSITE" id="PS50125">
    <property type="entry name" value="GUANYLATE_CYCLASE_2"/>
    <property type="match status" value="1"/>
</dbReference>
<dbReference type="Pfam" id="PF00211">
    <property type="entry name" value="Guanylate_cyc"/>
    <property type="match status" value="1"/>
</dbReference>
<feature type="region of interest" description="Disordered" evidence="7">
    <location>
        <begin position="1"/>
        <end position="26"/>
    </location>
</feature>
<dbReference type="Pfam" id="PF08448">
    <property type="entry name" value="PAS_4"/>
    <property type="match status" value="1"/>
</dbReference>
<dbReference type="Gene3D" id="3.30.450.20">
    <property type="entry name" value="PAS domain"/>
    <property type="match status" value="1"/>
</dbReference>
<evidence type="ECO:0000256" key="1">
    <source>
        <dbReference type="ARBA" id="ARBA00004196"/>
    </source>
</evidence>
<evidence type="ECO:0000256" key="3">
    <source>
        <dbReference type="ARBA" id="ARBA00022475"/>
    </source>
</evidence>
<keyword evidence="5" id="KW-1133">Transmembrane helix</keyword>
<dbReference type="PANTHER" id="PTHR43081">
    <property type="entry name" value="ADENYLATE CYCLASE, TERMINAL-DIFFERENTIATION SPECIFIC-RELATED"/>
    <property type="match status" value="1"/>
</dbReference>
<dbReference type="OrthoDB" id="9802500at2"/>
<dbReference type="Gene3D" id="3.30.450.40">
    <property type="match status" value="2"/>
</dbReference>
<dbReference type="CDD" id="cd07302">
    <property type="entry name" value="CHD"/>
    <property type="match status" value="1"/>
</dbReference>
<keyword evidence="6" id="KW-0472">Membrane</keyword>
<dbReference type="GO" id="GO:0035556">
    <property type="term" value="P:intracellular signal transduction"/>
    <property type="evidence" value="ECO:0007669"/>
    <property type="project" value="InterPro"/>
</dbReference>
<gene>
    <name evidence="9" type="ORF">DFR35_1958</name>
</gene>
<dbReference type="InterPro" id="IPR001054">
    <property type="entry name" value="A/G_cyclase"/>
</dbReference>